<dbReference type="PANTHER" id="PTHR10270:SF161">
    <property type="entry name" value="SEX-DETERMINING REGION Y PROTEIN"/>
    <property type="match status" value="1"/>
</dbReference>
<dbReference type="GO" id="GO:0030154">
    <property type="term" value="P:cell differentiation"/>
    <property type="evidence" value="ECO:0007669"/>
    <property type="project" value="TreeGrafter"/>
</dbReference>
<accession>A0A1Y2IBD2</accession>
<evidence type="ECO:0000256" key="3">
    <source>
        <dbReference type="PROSITE-ProRule" id="PRU00267"/>
    </source>
</evidence>
<dbReference type="AlphaFoldDB" id="A0A1Y2IBD2"/>
<evidence type="ECO:0000259" key="5">
    <source>
        <dbReference type="PROSITE" id="PS50118"/>
    </source>
</evidence>
<evidence type="ECO:0000313" key="7">
    <source>
        <dbReference type="Proteomes" id="UP000193067"/>
    </source>
</evidence>
<protein>
    <recommendedName>
        <fullName evidence="5">HMG box domain-containing protein</fullName>
    </recommendedName>
</protein>
<feature type="compositionally biased region" description="Low complexity" evidence="4">
    <location>
        <begin position="132"/>
        <end position="146"/>
    </location>
</feature>
<dbReference type="GO" id="GO:0000978">
    <property type="term" value="F:RNA polymerase II cis-regulatory region sequence-specific DNA binding"/>
    <property type="evidence" value="ECO:0007669"/>
    <property type="project" value="TreeGrafter"/>
</dbReference>
<keyword evidence="2" id="KW-0804">Transcription</keyword>
<dbReference type="InterPro" id="IPR009071">
    <property type="entry name" value="HMG_box_dom"/>
</dbReference>
<proteinExistence type="predicted"/>
<organism evidence="6 7">
    <name type="scientific">Trametes coccinea (strain BRFM310)</name>
    <name type="common">Pycnoporus coccineus</name>
    <dbReference type="NCBI Taxonomy" id="1353009"/>
    <lineage>
        <taxon>Eukaryota</taxon>
        <taxon>Fungi</taxon>
        <taxon>Dikarya</taxon>
        <taxon>Basidiomycota</taxon>
        <taxon>Agaricomycotina</taxon>
        <taxon>Agaricomycetes</taxon>
        <taxon>Polyporales</taxon>
        <taxon>Polyporaceae</taxon>
        <taxon>Trametes</taxon>
    </lineage>
</organism>
<dbReference type="InterPro" id="IPR050140">
    <property type="entry name" value="SRY-related_HMG-box_TF-like"/>
</dbReference>
<keyword evidence="7" id="KW-1185">Reference proteome</keyword>
<dbReference type="STRING" id="1353009.A0A1Y2IBD2"/>
<dbReference type="GO" id="GO:0001228">
    <property type="term" value="F:DNA-binding transcription activator activity, RNA polymerase II-specific"/>
    <property type="evidence" value="ECO:0007669"/>
    <property type="project" value="TreeGrafter"/>
</dbReference>
<evidence type="ECO:0000256" key="2">
    <source>
        <dbReference type="ARBA" id="ARBA00023163"/>
    </source>
</evidence>
<dbReference type="GO" id="GO:0005634">
    <property type="term" value="C:nucleus"/>
    <property type="evidence" value="ECO:0007669"/>
    <property type="project" value="UniProtKB-UniRule"/>
</dbReference>
<feature type="DNA-binding region" description="HMG box" evidence="3">
    <location>
        <begin position="14"/>
        <end position="81"/>
    </location>
</feature>
<reference evidence="6 7" key="1">
    <citation type="journal article" date="2015" name="Biotechnol. Biofuels">
        <title>Enhanced degradation of softwood versus hardwood by the white-rot fungus Pycnoporus coccineus.</title>
        <authorList>
            <person name="Couturier M."/>
            <person name="Navarro D."/>
            <person name="Chevret D."/>
            <person name="Henrissat B."/>
            <person name="Piumi F."/>
            <person name="Ruiz-Duenas F.J."/>
            <person name="Martinez A.T."/>
            <person name="Grigoriev I.V."/>
            <person name="Riley R."/>
            <person name="Lipzen A."/>
            <person name="Berrin J.G."/>
            <person name="Master E.R."/>
            <person name="Rosso M.N."/>
        </authorList>
    </citation>
    <scope>NUCLEOTIDE SEQUENCE [LARGE SCALE GENOMIC DNA]</scope>
    <source>
        <strain evidence="6 7">BRFM310</strain>
    </source>
</reference>
<dbReference type="Gene3D" id="1.10.30.10">
    <property type="entry name" value="High mobility group box domain"/>
    <property type="match status" value="1"/>
</dbReference>
<dbReference type="SMART" id="SM00398">
    <property type="entry name" value="HMG"/>
    <property type="match status" value="1"/>
</dbReference>
<dbReference type="InterPro" id="IPR036910">
    <property type="entry name" value="HMG_box_dom_sf"/>
</dbReference>
<dbReference type="Proteomes" id="UP000193067">
    <property type="component" value="Unassembled WGS sequence"/>
</dbReference>
<feature type="region of interest" description="Disordered" evidence="4">
    <location>
        <begin position="1"/>
        <end position="20"/>
    </location>
</feature>
<feature type="region of interest" description="Disordered" evidence="4">
    <location>
        <begin position="86"/>
        <end position="172"/>
    </location>
</feature>
<keyword evidence="3" id="KW-0539">Nucleus</keyword>
<feature type="domain" description="HMG box" evidence="5">
    <location>
        <begin position="14"/>
        <end position="81"/>
    </location>
</feature>
<evidence type="ECO:0000256" key="4">
    <source>
        <dbReference type="SAM" id="MobiDB-lite"/>
    </source>
</evidence>
<feature type="compositionally biased region" description="Basic and acidic residues" evidence="4">
    <location>
        <begin position="1"/>
        <end position="15"/>
    </location>
</feature>
<dbReference type="Pfam" id="PF00505">
    <property type="entry name" value="HMG_box"/>
    <property type="match status" value="1"/>
</dbReference>
<evidence type="ECO:0000256" key="1">
    <source>
        <dbReference type="ARBA" id="ARBA00023125"/>
    </source>
</evidence>
<dbReference type="EMBL" id="KZ084138">
    <property type="protein sequence ID" value="OSC98396.1"/>
    <property type="molecule type" value="Genomic_DNA"/>
</dbReference>
<dbReference type="PANTHER" id="PTHR10270">
    <property type="entry name" value="SOX TRANSCRIPTION FACTOR"/>
    <property type="match status" value="1"/>
</dbReference>
<dbReference type="PROSITE" id="PS50118">
    <property type="entry name" value="HMG_BOX_2"/>
    <property type="match status" value="1"/>
</dbReference>
<gene>
    <name evidence="6" type="ORF">PYCCODRAFT_997074</name>
</gene>
<feature type="region of interest" description="Disordered" evidence="4">
    <location>
        <begin position="32"/>
        <end position="70"/>
    </location>
</feature>
<dbReference type="CDD" id="cd01389">
    <property type="entry name" value="HMG-box_ROX1-like"/>
    <property type="match status" value="1"/>
</dbReference>
<dbReference type="OrthoDB" id="6247875at2759"/>
<feature type="compositionally biased region" description="Basic and acidic residues" evidence="4">
    <location>
        <begin position="60"/>
        <end position="70"/>
    </location>
</feature>
<sequence>MRRRGAKNEDNDRPPRPPNAFILFRTAYHKANCTGERRQQKSVSREASERWNSMTAIEKAPWKAKAEERSLQHKLLYPDYKYCPKRRKRKVKSSGSRSPSEGPYNEPPRRRRRRRSPSLLPDTTSTISDPVAASTSSAARAPTHPALDAHSDATLGARSRELGFSSSRRGGSWCTRGEFIRARRPGDQVAFSEPRTSRRH</sequence>
<keyword evidence="1 3" id="KW-0238">DNA-binding</keyword>
<name>A0A1Y2IBD2_TRAC3</name>
<evidence type="ECO:0000313" key="6">
    <source>
        <dbReference type="EMBL" id="OSC98396.1"/>
    </source>
</evidence>
<feature type="compositionally biased region" description="Basic and acidic residues" evidence="4">
    <location>
        <begin position="35"/>
        <end position="49"/>
    </location>
</feature>
<dbReference type="SUPFAM" id="SSF47095">
    <property type="entry name" value="HMG-box"/>
    <property type="match status" value="1"/>
</dbReference>